<keyword evidence="2" id="KW-1185">Reference proteome</keyword>
<protein>
    <submittedName>
        <fullName evidence="1">Uncharacterized protein</fullName>
    </submittedName>
</protein>
<reference evidence="1 2" key="1">
    <citation type="journal article" date="2023" name="Elife">
        <title>Identification of key yeast species and microbe-microbe interactions impacting larval growth of Drosophila in the wild.</title>
        <authorList>
            <person name="Mure A."/>
            <person name="Sugiura Y."/>
            <person name="Maeda R."/>
            <person name="Honda K."/>
            <person name="Sakurai N."/>
            <person name="Takahashi Y."/>
            <person name="Watada M."/>
            <person name="Katoh T."/>
            <person name="Gotoh A."/>
            <person name="Gotoh Y."/>
            <person name="Taniguchi I."/>
            <person name="Nakamura K."/>
            <person name="Hayashi T."/>
            <person name="Katayama T."/>
            <person name="Uemura T."/>
            <person name="Hattori Y."/>
        </authorList>
    </citation>
    <scope>NUCLEOTIDE SEQUENCE [LARGE SCALE GENOMIC DNA]</scope>
    <source>
        <strain evidence="1 2">SC-9</strain>
    </source>
</reference>
<gene>
    <name evidence="1" type="ORF">DASC09_009150</name>
</gene>
<dbReference type="EMBL" id="BTFZ01000002">
    <property type="protein sequence ID" value="GMM33590.1"/>
    <property type="molecule type" value="Genomic_DNA"/>
</dbReference>
<sequence length="206" mass="24070">MSLRKVKLLQNLGVNIDCLIQESLQETRFENSLISFSSNINYPFNKEGQKSAIENRIIRVDDLLYSQNRQALMQICHFYHLNDENGPEVQNNIESLKFKIFRYFGINKLQIENTLKLNVLYARGKNQITDYKTMPLTPVPNLRGEFFGKTPKTLRELNESKLDTERVLEALLDFYGMPYEKEDSLNKKIWKVKIALGLRQIDEAFG</sequence>
<accession>A0AAV5QGR8</accession>
<organism evidence="1 2">
    <name type="scientific">Saccharomycopsis crataegensis</name>
    <dbReference type="NCBI Taxonomy" id="43959"/>
    <lineage>
        <taxon>Eukaryota</taxon>
        <taxon>Fungi</taxon>
        <taxon>Dikarya</taxon>
        <taxon>Ascomycota</taxon>
        <taxon>Saccharomycotina</taxon>
        <taxon>Saccharomycetes</taxon>
        <taxon>Saccharomycopsidaceae</taxon>
        <taxon>Saccharomycopsis</taxon>
    </lineage>
</organism>
<dbReference type="Proteomes" id="UP001360560">
    <property type="component" value="Unassembled WGS sequence"/>
</dbReference>
<name>A0AAV5QGR8_9ASCO</name>
<dbReference type="GeneID" id="90071569"/>
<dbReference type="RefSeq" id="XP_064850590.1">
    <property type="nucleotide sequence ID" value="XM_064994518.1"/>
</dbReference>
<comment type="caution">
    <text evidence="1">The sequence shown here is derived from an EMBL/GenBank/DDBJ whole genome shotgun (WGS) entry which is preliminary data.</text>
</comment>
<dbReference type="AlphaFoldDB" id="A0AAV5QGR8"/>
<evidence type="ECO:0000313" key="2">
    <source>
        <dbReference type="Proteomes" id="UP001360560"/>
    </source>
</evidence>
<evidence type="ECO:0000313" key="1">
    <source>
        <dbReference type="EMBL" id="GMM33590.1"/>
    </source>
</evidence>
<proteinExistence type="predicted"/>